<keyword evidence="2" id="KW-1185">Reference proteome</keyword>
<evidence type="ECO:0000313" key="2">
    <source>
        <dbReference type="Proteomes" id="UP001642484"/>
    </source>
</evidence>
<dbReference type="InterPro" id="IPR016069">
    <property type="entry name" value="Translin_C"/>
</dbReference>
<reference evidence="1 2" key="1">
    <citation type="submission" date="2024-02" db="EMBL/GenBank/DDBJ databases">
        <authorList>
            <person name="Chen Y."/>
            <person name="Shah S."/>
            <person name="Dougan E. K."/>
            <person name="Thang M."/>
            <person name="Chan C."/>
        </authorList>
    </citation>
    <scope>NUCLEOTIDE SEQUENCE [LARGE SCALE GENOMIC DNA]</scope>
</reference>
<protein>
    <submittedName>
        <fullName evidence="1">Uncharacterized protein</fullName>
    </submittedName>
</protein>
<accession>A0ABP0QG13</accession>
<sequence length="117" mass="12832">MTKCMKYDDKVHSAGPLNERATGCWATLVESRMQVITCTNPLPDPFQEVIVGCLACVEAVYDGISILPYLPGNLQKKIGPLKGTLNKIEQVLYELALLSQGVKTTFEEINDDSDLGN</sequence>
<dbReference type="SUPFAM" id="SSF74784">
    <property type="entry name" value="Translin"/>
    <property type="match status" value="1"/>
</dbReference>
<evidence type="ECO:0000313" key="1">
    <source>
        <dbReference type="EMBL" id="CAK9085942.1"/>
    </source>
</evidence>
<gene>
    <name evidence="1" type="ORF">CCMP2556_LOCUS41680</name>
</gene>
<proteinExistence type="predicted"/>
<organism evidence="1 2">
    <name type="scientific">Durusdinium trenchii</name>
    <dbReference type="NCBI Taxonomy" id="1381693"/>
    <lineage>
        <taxon>Eukaryota</taxon>
        <taxon>Sar</taxon>
        <taxon>Alveolata</taxon>
        <taxon>Dinophyceae</taxon>
        <taxon>Suessiales</taxon>
        <taxon>Symbiodiniaceae</taxon>
        <taxon>Durusdinium</taxon>
    </lineage>
</organism>
<dbReference type="Gene3D" id="1.20.58.200">
    <property type="entry name" value="Translin, domain 2"/>
    <property type="match status" value="1"/>
</dbReference>
<dbReference type="InterPro" id="IPR036081">
    <property type="entry name" value="Translin_sf"/>
</dbReference>
<name>A0ABP0QG13_9DINO</name>
<dbReference type="Proteomes" id="UP001642484">
    <property type="component" value="Unassembled WGS sequence"/>
</dbReference>
<comment type="caution">
    <text evidence="1">The sequence shown here is derived from an EMBL/GenBank/DDBJ whole genome shotgun (WGS) entry which is preliminary data.</text>
</comment>
<dbReference type="EMBL" id="CAXAMN010024361">
    <property type="protein sequence ID" value="CAK9085942.1"/>
    <property type="molecule type" value="Genomic_DNA"/>
</dbReference>